<keyword evidence="3" id="KW-1185">Reference proteome</keyword>
<gene>
    <name evidence="2" type="ORF">PCOR1329_LOCUS12423</name>
</gene>
<accession>A0ABN9QQ19</accession>
<reference evidence="2" key="1">
    <citation type="submission" date="2023-10" db="EMBL/GenBank/DDBJ databases">
        <authorList>
            <person name="Chen Y."/>
            <person name="Shah S."/>
            <person name="Dougan E. K."/>
            <person name="Thang M."/>
            <person name="Chan C."/>
        </authorList>
    </citation>
    <scope>NUCLEOTIDE SEQUENCE [LARGE SCALE GENOMIC DNA]</scope>
</reference>
<comment type="caution">
    <text evidence="2">The sequence shown here is derived from an EMBL/GenBank/DDBJ whole genome shotgun (WGS) entry which is preliminary data.</text>
</comment>
<dbReference type="Proteomes" id="UP001189429">
    <property type="component" value="Unassembled WGS sequence"/>
</dbReference>
<organism evidence="2 3">
    <name type="scientific">Prorocentrum cordatum</name>
    <dbReference type="NCBI Taxonomy" id="2364126"/>
    <lineage>
        <taxon>Eukaryota</taxon>
        <taxon>Sar</taxon>
        <taxon>Alveolata</taxon>
        <taxon>Dinophyceae</taxon>
        <taxon>Prorocentrales</taxon>
        <taxon>Prorocentraceae</taxon>
        <taxon>Prorocentrum</taxon>
    </lineage>
</organism>
<protein>
    <recommendedName>
        <fullName evidence="4">Exocyst complex component</fullName>
    </recommendedName>
</protein>
<name>A0ABN9QQ19_9DINO</name>
<dbReference type="EMBL" id="CAUYUJ010003624">
    <property type="protein sequence ID" value="CAK0806064.1"/>
    <property type="molecule type" value="Genomic_DNA"/>
</dbReference>
<evidence type="ECO:0000256" key="1">
    <source>
        <dbReference type="SAM" id="MobiDB-lite"/>
    </source>
</evidence>
<feature type="compositionally biased region" description="Basic and acidic residues" evidence="1">
    <location>
        <begin position="40"/>
        <end position="65"/>
    </location>
</feature>
<feature type="non-terminal residue" evidence="2">
    <location>
        <position position="1"/>
    </location>
</feature>
<evidence type="ECO:0000313" key="3">
    <source>
        <dbReference type="Proteomes" id="UP001189429"/>
    </source>
</evidence>
<feature type="non-terminal residue" evidence="2">
    <location>
        <position position="1053"/>
    </location>
</feature>
<feature type="compositionally biased region" description="Acidic residues" evidence="1">
    <location>
        <begin position="66"/>
        <end position="82"/>
    </location>
</feature>
<evidence type="ECO:0000313" key="2">
    <source>
        <dbReference type="EMBL" id="CAK0806064.1"/>
    </source>
</evidence>
<proteinExistence type="predicted"/>
<sequence>DFDDDLPEFEFSMAPVAAPAEPAIRRVRSRAQFQGNTMPVKDELPDGDVKGENDSKEEVDARADEPDVPEGQTDDDACDEDGLQMRGIEKLTLSLYTKICDMMKHTAVKPPMPPGDAIESSMALAVEDGITMLEFNKVKGVTALSLAAAWPSGSHLAPVAKIRNTVNSYVSELANPKWFEEFILGALHALQRRLTKHQHNIIGKTQFEVQQAFNQLCNRLSALIALHKTMRAWVDAQVDRLLQETLEPFSVVIAYMMHAREHMSEELNIVVVYATFQGMAISTGSVARAIEAFDVEILTIINTITEKDPPAEAEPMVSDAMQTWLCGLADTSVTDNVLAIDFMFEIGFIATHWKAKEVTMRTELEDDTFSEVLGAVETIAKCASGVESDRPPTAEVRQARKLILDQVRQPTSPASELARTLQAYPVGKAMMEASRTHVAQSIEDDMATHKFEVAASHFEKDFEACFDDLQAWADTVRKDSPNKFFDDVNVLFNRMNFFFASARGAISKWSTSAAHANLEFVADNLNNSMSLLRVGRYMMMDIYAEVIGPFVPKLGAALLGLMQACEAQDPIEDGTSTDGKTDDKECHDRLVKEYSTTAGVLAPSLATFASSLSTLTEKWTKCKNGLAMRCGDAAFDKLEKEYVTNPDAFENEVKRVSCLLQDMVTCMNYCVNLVEQRRSDFSTAAQADAFTDLVVKFAGSVRWMRDEDFMDLSVSTQSSVTNVQTVKQTSDSFKQFLDGPASRIYNDCADSFIGSKLAEISPSLSFKLGEVSVDVMREVPPHEALSRLIASVSVKSILLDGVNWVDGSTIDDTAMDDIPYNRALSDLLSFAEAASLDSILIPDTSHNGEHGRMKMEHAKIYLDMVAQVKDIAGCAAQLHVNVFERSVLPNDQLLFGEFVHAQRMMSRVVLRLDALLLSAGTHEFEKEGWVCCISPQSVRQWLQAIAIFSNSAKSKLLEMMALSLQKHADACRSGLPDLTAATDKNGQFVEKLAQKIFKDQTAVVASYNVVHKALTYLSRAGSMLEIVPVVSEHDATQTAVATAMACLVIGSRR</sequence>
<feature type="region of interest" description="Disordered" evidence="1">
    <location>
        <begin position="1"/>
        <end position="83"/>
    </location>
</feature>
<evidence type="ECO:0008006" key="4">
    <source>
        <dbReference type="Google" id="ProtNLM"/>
    </source>
</evidence>